<evidence type="ECO:0000313" key="4">
    <source>
        <dbReference type="Proteomes" id="UP000694391"/>
    </source>
</evidence>
<dbReference type="Pfam" id="PF05205">
    <property type="entry name" value="COMPASS-Shg1"/>
    <property type="match status" value="1"/>
</dbReference>
<organism evidence="3 4">
    <name type="scientific">Canis lupus dingo</name>
    <name type="common">dingo</name>
    <dbReference type="NCBI Taxonomy" id="286419"/>
    <lineage>
        <taxon>Eukaryota</taxon>
        <taxon>Metazoa</taxon>
        <taxon>Chordata</taxon>
        <taxon>Craniata</taxon>
        <taxon>Vertebrata</taxon>
        <taxon>Euteleostomi</taxon>
        <taxon>Mammalia</taxon>
        <taxon>Eutheria</taxon>
        <taxon>Laurasiatheria</taxon>
        <taxon>Carnivora</taxon>
        <taxon>Caniformia</taxon>
        <taxon>Canidae</taxon>
        <taxon>Canis</taxon>
    </lineage>
</organism>
<dbReference type="GO" id="GO:0031297">
    <property type="term" value="P:replication fork processing"/>
    <property type="evidence" value="ECO:0007669"/>
    <property type="project" value="TreeGrafter"/>
</dbReference>
<name>A0A8C0KEX8_CANLU</name>
<evidence type="ECO:0000256" key="1">
    <source>
        <dbReference type="SAM" id="MobiDB-lite"/>
    </source>
</evidence>
<proteinExistence type="predicted"/>
<protein>
    <recommendedName>
        <fullName evidence="2">BOD1/SHG1 domain-containing protein</fullName>
    </recommendedName>
</protein>
<feature type="domain" description="BOD1/SHG1" evidence="2">
    <location>
        <begin position="59"/>
        <end position="83"/>
    </location>
</feature>
<dbReference type="Proteomes" id="UP000694391">
    <property type="component" value="Unplaced"/>
</dbReference>
<reference evidence="3" key="1">
    <citation type="submission" date="2025-08" db="UniProtKB">
        <authorList>
            <consortium name="Ensembl"/>
        </authorList>
    </citation>
    <scope>IDENTIFICATION</scope>
</reference>
<keyword evidence="4" id="KW-1185">Reference proteome</keyword>
<dbReference type="GO" id="GO:0048188">
    <property type="term" value="C:Set1C/COMPASS complex"/>
    <property type="evidence" value="ECO:0007669"/>
    <property type="project" value="TreeGrafter"/>
</dbReference>
<feature type="compositionally biased region" description="Gly residues" evidence="1">
    <location>
        <begin position="32"/>
        <end position="50"/>
    </location>
</feature>
<dbReference type="Ensembl" id="ENSCAFT00020016093.1">
    <property type="protein sequence ID" value="ENSCAFP00020013853.1"/>
    <property type="gene ID" value="ENSCAFG00020011215.1"/>
</dbReference>
<reference evidence="3" key="2">
    <citation type="submission" date="2025-09" db="UniProtKB">
        <authorList>
            <consortium name="Ensembl"/>
        </authorList>
    </citation>
    <scope>IDENTIFICATION</scope>
</reference>
<feature type="region of interest" description="Disordered" evidence="1">
    <location>
        <begin position="1"/>
        <end position="52"/>
    </location>
</feature>
<feature type="compositionally biased region" description="Pro residues" evidence="1">
    <location>
        <begin position="1"/>
        <end position="31"/>
    </location>
</feature>
<dbReference type="InterPro" id="IPR055264">
    <property type="entry name" value="BOD1/SHG1_dom"/>
</dbReference>
<accession>A0A8C0KEX8</accession>
<sequence>MATNPQPQPPPPAPPPPPPQPQPPPPPPGPGTGPGAGAGAGAAGGAGAGAGDPQLVAMIVNHLKSQGLFDQFRRDCLADVDTKVRRASPGLNENCTQFCCLLWGKPSGQSGDTPGPPGRPGRRAPVYSVGVLTPQRIQYAWGCFSM</sequence>
<dbReference type="SUPFAM" id="SSF101447">
    <property type="entry name" value="Formin homology 2 domain (FH2 domain)"/>
    <property type="match status" value="1"/>
</dbReference>
<dbReference type="PANTHER" id="PTHR31532">
    <property type="entry name" value="BIORIENTATION OF CHROMOSOMES IN CELL DIVISION 1 FAMILY MEMBER"/>
    <property type="match status" value="1"/>
</dbReference>
<dbReference type="GeneTree" id="ENSGT00940000156198"/>
<evidence type="ECO:0000313" key="3">
    <source>
        <dbReference type="Ensembl" id="ENSCAFP00020013853.1"/>
    </source>
</evidence>
<evidence type="ECO:0000259" key="2">
    <source>
        <dbReference type="Pfam" id="PF05205"/>
    </source>
</evidence>
<dbReference type="AlphaFoldDB" id="A0A8C0KEX8"/>
<dbReference type="PANTHER" id="PTHR31532:SF10">
    <property type="entry name" value="BIORIENTATION OF CHROMOSOMES IN CELL DIVISION PROTEIN 1-LIKE 1"/>
    <property type="match status" value="1"/>
</dbReference>